<dbReference type="RefSeq" id="XP_018076515.1">
    <property type="nucleotide sequence ID" value="XM_018207223.1"/>
</dbReference>
<dbReference type="PROSITE" id="PS00497">
    <property type="entry name" value="TYROSINASE_1"/>
    <property type="match status" value="1"/>
</dbReference>
<evidence type="ECO:0000256" key="3">
    <source>
        <dbReference type="SAM" id="SignalP"/>
    </source>
</evidence>
<keyword evidence="1" id="KW-0479">Metal-binding</keyword>
<dbReference type="GeneID" id="28816949"/>
<dbReference type="PANTHER" id="PTHR11474:SF125">
    <property type="entry name" value="N-ACETYL-6-HYDROXYTRYPTOPHAN OXIDASE IVOB-RELATED"/>
    <property type="match status" value="1"/>
</dbReference>
<feature type="signal peptide" evidence="3">
    <location>
        <begin position="1"/>
        <end position="28"/>
    </location>
</feature>
<dbReference type="Proteomes" id="UP000070700">
    <property type="component" value="Unassembled WGS sequence"/>
</dbReference>
<dbReference type="OrthoDB" id="6132182at2759"/>
<dbReference type="AlphaFoldDB" id="A0A194XPI4"/>
<dbReference type="InterPro" id="IPR002227">
    <property type="entry name" value="Tyrosinase_Cu-bd"/>
</dbReference>
<dbReference type="EMBL" id="KQ947407">
    <property type="protein sequence ID" value="KUJ22160.1"/>
    <property type="molecule type" value="Genomic_DNA"/>
</dbReference>
<dbReference type="PROSITE" id="PS00498">
    <property type="entry name" value="TYROSINASE_2"/>
    <property type="match status" value="1"/>
</dbReference>
<dbReference type="InParanoid" id="A0A194XPI4"/>
<dbReference type="Gene3D" id="1.10.1280.10">
    <property type="entry name" value="Di-copper center containing domain from catechol oxidase"/>
    <property type="match status" value="1"/>
</dbReference>
<reference evidence="6 7" key="1">
    <citation type="submission" date="2015-10" db="EMBL/GenBank/DDBJ databases">
        <title>Full genome of DAOMC 229536 Phialocephala scopiformis, a fungal endophyte of spruce producing the potent anti-insectan compound rugulosin.</title>
        <authorList>
            <consortium name="DOE Joint Genome Institute"/>
            <person name="Walker A.K."/>
            <person name="Frasz S.L."/>
            <person name="Seifert K.A."/>
            <person name="Miller J.D."/>
            <person name="Mondo S.J."/>
            <person name="Labutti K."/>
            <person name="Lipzen A."/>
            <person name="Dockter R."/>
            <person name="Kennedy M."/>
            <person name="Grigoriev I.V."/>
            <person name="Spatafora J.W."/>
        </authorList>
    </citation>
    <scope>NUCLEOTIDE SEQUENCE [LARGE SCALE GENOMIC DNA]</scope>
    <source>
        <strain evidence="6 7">CBS 120377</strain>
    </source>
</reference>
<feature type="domain" description="Tyrosinase copper-binding" evidence="4">
    <location>
        <begin position="115"/>
        <end position="132"/>
    </location>
</feature>
<dbReference type="SUPFAM" id="SSF48056">
    <property type="entry name" value="Di-copper centre-containing domain"/>
    <property type="match status" value="1"/>
</dbReference>
<dbReference type="GO" id="GO:0016491">
    <property type="term" value="F:oxidoreductase activity"/>
    <property type="evidence" value="ECO:0007669"/>
    <property type="project" value="UniProtKB-KW"/>
</dbReference>
<evidence type="ECO:0000259" key="4">
    <source>
        <dbReference type="PROSITE" id="PS00497"/>
    </source>
</evidence>
<gene>
    <name evidence="6" type="ORF">LY89DRAFT_395176</name>
</gene>
<dbReference type="STRING" id="149040.A0A194XPI4"/>
<dbReference type="Pfam" id="PF00264">
    <property type="entry name" value="Tyrosinase"/>
    <property type="match status" value="1"/>
</dbReference>
<dbReference type="PANTHER" id="PTHR11474">
    <property type="entry name" value="TYROSINASE FAMILY MEMBER"/>
    <property type="match status" value="1"/>
</dbReference>
<feature type="domain" description="Tyrosinase copper-binding" evidence="5">
    <location>
        <begin position="296"/>
        <end position="307"/>
    </location>
</feature>
<protein>
    <submittedName>
        <fullName evidence="6">Di-copper centre-containing protein</fullName>
    </submittedName>
</protein>
<sequence>MAPSMPSLMRVLCALGSVLLLFATLVSADAVLDLQTKGKPALLAQLAKSTTCTKDKIMVRKEWGDMSKPDRKAYIKSVLCLMNAPSKLPAGKFPGAKSRYEDFLVTHMQQTLSIHSTGNFLSWHRYFTWSYEQALRNECGYNGTQPYWDWGRWAADPESSPIFDGSDTSMSGNGKKITHAATFISPAQNGGGCVETGPFANMTVRLGPVSPMADPAPPKNPQADGFGLNARCLRRDLGPYLTKNYATTAIIASLITSYKNVGDFQTVMQGGSGVHSAAHFTIGSDPGGDFYTSPGDPAFYLLHAQIDRVWTIWQMQDLPNRMQVMSGGTQMYGGGATQKLTDSCDISNVASKVWQLKDLMSTVDGPFCYVYDSL</sequence>
<evidence type="ECO:0000259" key="5">
    <source>
        <dbReference type="PROSITE" id="PS00498"/>
    </source>
</evidence>
<keyword evidence="3" id="KW-0732">Signal</keyword>
<accession>A0A194XPI4</accession>
<evidence type="ECO:0000256" key="1">
    <source>
        <dbReference type="ARBA" id="ARBA00022723"/>
    </source>
</evidence>
<evidence type="ECO:0000256" key="2">
    <source>
        <dbReference type="ARBA" id="ARBA00023002"/>
    </source>
</evidence>
<dbReference type="InterPro" id="IPR050316">
    <property type="entry name" value="Tyrosinase/Hemocyanin"/>
</dbReference>
<feature type="chain" id="PRO_5008268471" evidence="3">
    <location>
        <begin position="29"/>
        <end position="374"/>
    </location>
</feature>
<dbReference type="InterPro" id="IPR008922">
    <property type="entry name" value="Di-copper_centre_dom_sf"/>
</dbReference>
<name>A0A194XPI4_MOLSC</name>
<keyword evidence="7" id="KW-1185">Reference proteome</keyword>
<keyword evidence="2" id="KW-0560">Oxidoreductase</keyword>
<dbReference type="PRINTS" id="PR00092">
    <property type="entry name" value="TYROSINASE"/>
</dbReference>
<evidence type="ECO:0000313" key="6">
    <source>
        <dbReference type="EMBL" id="KUJ22160.1"/>
    </source>
</evidence>
<organism evidence="6 7">
    <name type="scientific">Mollisia scopiformis</name>
    <name type="common">Conifer needle endophyte fungus</name>
    <name type="synonym">Phialocephala scopiformis</name>
    <dbReference type="NCBI Taxonomy" id="149040"/>
    <lineage>
        <taxon>Eukaryota</taxon>
        <taxon>Fungi</taxon>
        <taxon>Dikarya</taxon>
        <taxon>Ascomycota</taxon>
        <taxon>Pezizomycotina</taxon>
        <taxon>Leotiomycetes</taxon>
        <taxon>Helotiales</taxon>
        <taxon>Mollisiaceae</taxon>
        <taxon>Mollisia</taxon>
    </lineage>
</organism>
<proteinExistence type="predicted"/>
<evidence type="ECO:0000313" key="7">
    <source>
        <dbReference type="Proteomes" id="UP000070700"/>
    </source>
</evidence>
<dbReference type="KEGG" id="psco:LY89DRAFT_395176"/>
<dbReference type="GO" id="GO:0046872">
    <property type="term" value="F:metal ion binding"/>
    <property type="evidence" value="ECO:0007669"/>
    <property type="project" value="UniProtKB-KW"/>
</dbReference>